<dbReference type="SUPFAM" id="SSF57667">
    <property type="entry name" value="beta-beta-alpha zinc fingers"/>
    <property type="match status" value="7"/>
</dbReference>
<keyword evidence="7" id="KW-0804">Transcription</keyword>
<dbReference type="EMBL" id="JAUZQC010000025">
    <property type="protein sequence ID" value="KAK5848071.1"/>
    <property type="molecule type" value="Genomic_DNA"/>
</dbReference>
<evidence type="ECO:0000313" key="13">
    <source>
        <dbReference type="Proteomes" id="UP001346869"/>
    </source>
</evidence>
<organism evidence="12 13">
    <name type="scientific">Eleginops maclovinus</name>
    <name type="common">Patagonian blennie</name>
    <name type="synonym">Eleginus maclovinus</name>
    <dbReference type="NCBI Taxonomy" id="56733"/>
    <lineage>
        <taxon>Eukaryota</taxon>
        <taxon>Metazoa</taxon>
        <taxon>Chordata</taxon>
        <taxon>Craniata</taxon>
        <taxon>Vertebrata</taxon>
        <taxon>Euteleostomi</taxon>
        <taxon>Actinopterygii</taxon>
        <taxon>Neopterygii</taxon>
        <taxon>Teleostei</taxon>
        <taxon>Neoteleostei</taxon>
        <taxon>Acanthomorphata</taxon>
        <taxon>Eupercaria</taxon>
        <taxon>Perciformes</taxon>
        <taxon>Notothenioidei</taxon>
        <taxon>Eleginopidae</taxon>
        <taxon>Eleginops</taxon>
    </lineage>
</organism>
<feature type="domain" description="C2H2-type" evidence="11">
    <location>
        <begin position="756"/>
        <end position="783"/>
    </location>
</feature>
<dbReference type="FunFam" id="3.30.160.60:FF:000145">
    <property type="entry name" value="Zinc finger protein 574"/>
    <property type="match status" value="1"/>
</dbReference>
<feature type="domain" description="C2H2-type" evidence="11">
    <location>
        <begin position="643"/>
        <end position="670"/>
    </location>
</feature>
<keyword evidence="6" id="KW-0805">Transcription regulation</keyword>
<dbReference type="GO" id="GO:0005634">
    <property type="term" value="C:nucleus"/>
    <property type="evidence" value="ECO:0007669"/>
    <property type="project" value="UniProtKB-SubCell"/>
</dbReference>
<keyword evidence="2" id="KW-0479">Metal-binding</keyword>
<keyword evidence="5" id="KW-0862">Zinc</keyword>
<feature type="domain" description="C2H2-type" evidence="11">
    <location>
        <begin position="671"/>
        <end position="698"/>
    </location>
</feature>
<keyword evidence="3" id="KW-0677">Repeat</keyword>
<feature type="compositionally biased region" description="Basic and acidic residues" evidence="10">
    <location>
        <begin position="537"/>
        <end position="547"/>
    </location>
</feature>
<dbReference type="AlphaFoldDB" id="A0AAN7WAL3"/>
<evidence type="ECO:0000256" key="3">
    <source>
        <dbReference type="ARBA" id="ARBA00022737"/>
    </source>
</evidence>
<accession>A0AAN7WAL3</accession>
<dbReference type="InterPro" id="IPR013087">
    <property type="entry name" value="Znf_C2H2_type"/>
</dbReference>
<dbReference type="GO" id="GO:0008270">
    <property type="term" value="F:zinc ion binding"/>
    <property type="evidence" value="ECO:0007669"/>
    <property type="project" value="UniProtKB-KW"/>
</dbReference>
<evidence type="ECO:0000256" key="7">
    <source>
        <dbReference type="ARBA" id="ARBA00023163"/>
    </source>
</evidence>
<comment type="subcellular location">
    <subcellularLocation>
        <location evidence="1">Nucleus</location>
    </subcellularLocation>
</comment>
<dbReference type="PANTHER" id="PTHR47772:SF7">
    <property type="entry name" value="ZINC FINGER PROTEIN 160"/>
    <property type="match status" value="1"/>
</dbReference>
<evidence type="ECO:0000259" key="11">
    <source>
        <dbReference type="PROSITE" id="PS50157"/>
    </source>
</evidence>
<feature type="domain" description="C2H2-type" evidence="11">
    <location>
        <begin position="868"/>
        <end position="895"/>
    </location>
</feature>
<feature type="region of interest" description="Disordered" evidence="10">
    <location>
        <begin position="428"/>
        <end position="554"/>
    </location>
</feature>
<dbReference type="FunFam" id="3.30.160.60:FF:000478">
    <property type="entry name" value="Zinc finger protein 133"/>
    <property type="match status" value="1"/>
</dbReference>
<feature type="compositionally biased region" description="Basic and acidic residues" evidence="10">
    <location>
        <begin position="460"/>
        <end position="475"/>
    </location>
</feature>
<dbReference type="Pfam" id="PF00096">
    <property type="entry name" value="zf-C2H2"/>
    <property type="match status" value="7"/>
</dbReference>
<dbReference type="PROSITE" id="PS00028">
    <property type="entry name" value="ZINC_FINGER_C2H2_1"/>
    <property type="match status" value="11"/>
</dbReference>
<evidence type="ECO:0000256" key="5">
    <source>
        <dbReference type="ARBA" id="ARBA00022833"/>
    </source>
</evidence>
<comment type="caution">
    <text evidence="12">The sequence shown here is derived from an EMBL/GenBank/DDBJ whole genome shotgun (WGS) entry which is preliminary data.</text>
</comment>
<feature type="domain" description="C2H2-type" evidence="11">
    <location>
        <begin position="840"/>
        <end position="867"/>
    </location>
</feature>
<gene>
    <name evidence="12" type="ORF">PBY51_005722</name>
</gene>
<evidence type="ECO:0000256" key="4">
    <source>
        <dbReference type="ARBA" id="ARBA00022771"/>
    </source>
</evidence>
<feature type="compositionally biased region" description="Basic residues" evidence="10">
    <location>
        <begin position="310"/>
        <end position="320"/>
    </location>
</feature>
<evidence type="ECO:0000256" key="1">
    <source>
        <dbReference type="ARBA" id="ARBA00004123"/>
    </source>
</evidence>
<keyword evidence="13" id="KW-1185">Reference proteome</keyword>
<feature type="compositionally biased region" description="Acidic residues" evidence="10">
    <location>
        <begin position="430"/>
        <end position="456"/>
    </location>
</feature>
<feature type="region of interest" description="Disordered" evidence="10">
    <location>
        <begin position="94"/>
        <end position="169"/>
    </location>
</feature>
<evidence type="ECO:0000256" key="10">
    <source>
        <dbReference type="SAM" id="MobiDB-lite"/>
    </source>
</evidence>
<feature type="compositionally biased region" description="Acidic residues" evidence="10">
    <location>
        <begin position="496"/>
        <end position="519"/>
    </location>
</feature>
<feature type="domain" description="C2H2-type" evidence="11">
    <location>
        <begin position="784"/>
        <end position="811"/>
    </location>
</feature>
<feature type="domain" description="C2H2-type" evidence="11">
    <location>
        <begin position="561"/>
        <end position="588"/>
    </location>
</feature>
<feature type="domain" description="C2H2-type" evidence="11">
    <location>
        <begin position="727"/>
        <end position="754"/>
    </location>
</feature>
<evidence type="ECO:0000256" key="8">
    <source>
        <dbReference type="ARBA" id="ARBA00023242"/>
    </source>
</evidence>
<feature type="region of interest" description="Disordered" evidence="10">
    <location>
        <begin position="271"/>
        <end position="320"/>
    </location>
</feature>
<dbReference type="FunFam" id="3.30.160.60:FF:000624">
    <property type="entry name" value="zinc finger protein 697"/>
    <property type="match status" value="1"/>
</dbReference>
<feature type="compositionally biased region" description="Acidic residues" evidence="10">
    <location>
        <begin position="129"/>
        <end position="141"/>
    </location>
</feature>
<evidence type="ECO:0000256" key="6">
    <source>
        <dbReference type="ARBA" id="ARBA00023015"/>
    </source>
</evidence>
<keyword evidence="4 9" id="KW-0863">Zinc-finger</keyword>
<evidence type="ECO:0000256" key="2">
    <source>
        <dbReference type="ARBA" id="ARBA00022723"/>
    </source>
</evidence>
<reference evidence="12 13" key="1">
    <citation type="journal article" date="2023" name="Genes (Basel)">
        <title>Chromosome-Level Genome Assembly and Circadian Gene Repertoire of the Patagonia Blennie Eleginops maclovinus-The Closest Ancestral Proxy of Antarctic Cryonotothenioids.</title>
        <authorList>
            <person name="Cheng C.C."/>
            <person name="Rivera-Colon A.G."/>
            <person name="Minhas B.F."/>
            <person name="Wilson L."/>
            <person name="Rayamajhi N."/>
            <person name="Vargas-Chacoff L."/>
            <person name="Catchen J.M."/>
        </authorList>
    </citation>
    <scope>NUCLEOTIDE SEQUENCE [LARGE SCALE GENOMIC DNA]</scope>
    <source>
        <strain evidence="12">JMC-PN-2008</strain>
    </source>
</reference>
<sequence length="911" mass="103427">MCEVFLRKIAPSETDEGMFYWKNSSEPLEEMSKCDILRGIVTEKLSTALQEILAVLQRTVSGYEEEALGLRREISRQRSQLELLQPRVSLQRRALVPDAEDHDVEVSPEEEEEQQPAEQETGSLGMLWYDDDEDDEEEEQPTPDPKDPDFQITPRLISPRARSDRRRPGRPRGSIILRVCLLEDARTLVLSNSVFKRHPVQELCCPPGLSEEGFLLLLRSSFPRLTESFELFTSDRTKTLRPLRLEALTPERILSSVRASALYIRLKSREDSGSRGSVGPQEEPSPSGSITSSADETEASSSVPSPRVPSVKRRRGRPRLWKQPPHHVLRVCMLGTHRSDVLSNKVFKRHPVQELCCPPGLSEEDFLLLLRSSFPRLTDGSSFELLRTDRSRRLQRVRAERLTPEEILKTRSPGGEKTLLYLRLTTGKEEEAEEEQEQQQQEEEEEQVQQEEEEEQQQQQEERRLSSDVVMKTDEAGFSSSPVQRAVPCSNAPQEQEVEAQEQEEETQEQEVEAQEQELETQGAAYSSEDGAADEASDGHWKADPDLRPSGARRGKLTGKTACRVCGVSYVVQGSLIKHAWSHADDAPAVCGVCGNRYETSEDLKSHLKKYKKTHECSFCRKSFLTVTGLKCHVTLHTGDRPFKCDLCGKAFAHASNLSIHRWVHREERPHKCDVCPKAFGMKAQLQAHRRTHGQRERFSCGVCGKSLLDMRSLTRHKSTHSGERRYGCEICGKRFKLPGTLRSHEKIHTVRERPFLCHICCKTFISNSGLKMHEKTHAAERPFPCAVCGKGFISNGERNAHMRVHTGEAPHGCSECGRFFKRKTHLNNHVRSHMGIKLFVCSVCGKACSRQEHLTVHMRTHNGERPYQCTVCEKAFTQSHCLKTHMKSHRRGDQGFLNARVLEDGEPTSI</sequence>
<dbReference type="FunFam" id="3.30.160.60:FF:000110">
    <property type="entry name" value="Zinc finger protein-like"/>
    <property type="match status" value="1"/>
</dbReference>
<protein>
    <recommendedName>
        <fullName evidence="11">C2H2-type domain-containing protein</fullName>
    </recommendedName>
</protein>
<proteinExistence type="predicted"/>
<reference evidence="12 13" key="2">
    <citation type="journal article" date="2023" name="Mol. Biol. Evol.">
        <title>Genomics of Secondarily Temperate Adaptation in the Only Non-Antarctic Icefish.</title>
        <authorList>
            <person name="Rivera-Colon A.G."/>
            <person name="Rayamajhi N."/>
            <person name="Minhas B.F."/>
            <person name="Madrigal G."/>
            <person name="Bilyk K.T."/>
            <person name="Yoon V."/>
            <person name="Hune M."/>
            <person name="Gregory S."/>
            <person name="Cheng C.H.C."/>
            <person name="Catchen J.M."/>
        </authorList>
    </citation>
    <scope>NUCLEOTIDE SEQUENCE [LARGE SCALE GENOMIC DNA]</scope>
    <source>
        <strain evidence="12">JMC-PN-2008</strain>
    </source>
</reference>
<dbReference type="PANTHER" id="PTHR47772">
    <property type="entry name" value="ZINC FINGER PROTEIN 200"/>
    <property type="match status" value="1"/>
</dbReference>
<dbReference type="Proteomes" id="UP001346869">
    <property type="component" value="Unassembled WGS sequence"/>
</dbReference>
<feature type="domain" description="C2H2-type" evidence="11">
    <location>
        <begin position="699"/>
        <end position="726"/>
    </location>
</feature>
<dbReference type="SMART" id="SM00355">
    <property type="entry name" value="ZnF_C2H2"/>
    <property type="match status" value="12"/>
</dbReference>
<feature type="compositionally biased region" description="Acidic residues" evidence="10">
    <location>
        <begin position="98"/>
        <end position="115"/>
    </location>
</feature>
<name>A0AAN7WAL3_ELEMC</name>
<dbReference type="InterPro" id="IPR050636">
    <property type="entry name" value="C2H2-ZF_domain-containing"/>
</dbReference>
<feature type="domain" description="C2H2-type" evidence="11">
    <location>
        <begin position="812"/>
        <end position="839"/>
    </location>
</feature>
<dbReference type="PROSITE" id="PS50157">
    <property type="entry name" value="ZINC_FINGER_C2H2_2"/>
    <property type="match status" value="11"/>
</dbReference>
<dbReference type="InterPro" id="IPR036236">
    <property type="entry name" value="Znf_C2H2_sf"/>
</dbReference>
<evidence type="ECO:0000313" key="12">
    <source>
        <dbReference type="EMBL" id="KAK5848071.1"/>
    </source>
</evidence>
<dbReference type="FunFam" id="3.30.160.60:FF:002343">
    <property type="entry name" value="Zinc finger protein 33A"/>
    <property type="match status" value="1"/>
</dbReference>
<dbReference type="FunFam" id="3.30.160.60:FF:001443">
    <property type="entry name" value="Zinc finger protein 668"/>
    <property type="match status" value="1"/>
</dbReference>
<keyword evidence="8" id="KW-0539">Nucleus</keyword>
<feature type="domain" description="C2H2-type" evidence="11">
    <location>
        <begin position="615"/>
        <end position="642"/>
    </location>
</feature>
<evidence type="ECO:0000256" key="9">
    <source>
        <dbReference type="PROSITE-ProRule" id="PRU00042"/>
    </source>
</evidence>
<dbReference type="FunFam" id="3.30.160.60:FF:000671">
    <property type="entry name" value="Zinc finger protein 26"/>
    <property type="match status" value="1"/>
</dbReference>
<feature type="compositionally biased region" description="Low complexity" evidence="10">
    <location>
        <begin position="289"/>
        <end position="309"/>
    </location>
</feature>
<dbReference type="Gene3D" id="3.30.160.60">
    <property type="entry name" value="Classic Zinc Finger"/>
    <property type="match status" value="11"/>
</dbReference>